<evidence type="ECO:0000313" key="2">
    <source>
        <dbReference type="EMBL" id="KAB7507248.1"/>
    </source>
</evidence>
<protein>
    <submittedName>
        <fullName evidence="2">Uncharacterized protein</fullName>
    </submittedName>
</protein>
<accession>A0A5N5TM61</accession>
<proteinExistence type="predicted"/>
<evidence type="ECO:0000256" key="1">
    <source>
        <dbReference type="SAM" id="MobiDB-lite"/>
    </source>
</evidence>
<comment type="caution">
    <text evidence="2">The sequence shown here is derived from an EMBL/GenBank/DDBJ whole genome shotgun (WGS) entry which is preliminary data.</text>
</comment>
<dbReference type="Proteomes" id="UP000326759">
    <property type="component" value="Unassembled WGS sequence"/>
</dbReference>
<dbReference type="OrthoDB" id="10386613at2759"/>
<dbReference type="EMBL" id="SEYY01000436">
    <property type="protein sequence ID" value="KAB7507248.1"/>
    <property type="molecule type" value="Genomic_DNA"/>
</dbReference>
<dbReference type="AlphaFoldDB" id="A0A5N5TM61"/>
<keyword evidence="3" id="KW-1185">Reference proteome</keyword>
<feature type="region of interest" description="Disordered" evidence="1">
    <location>
        <begin position="1"/>
        <end position="89"/>
    </location>
</feature>
<gene>
    <name evidence="2" type="ORF">Anas_05538</name>
</gene>
<name>A0A5N5TM61_9CRUS</name>
<feature type="compositionally biased region" description="Basic and acidic residues" evidence="1">
    <location>
        <begin position="7"/>
        <end position="39"/>
    </location>
</feature>
<evidence type="ECO:0000313" key="3">
    <source>
        <dbReference type="Proteomes" id="UP000326759"/>
    </source>
</evidence>
<organism evidence="2 3">
    <name type="scientific">Armadillidium nasatum</name>
    <dbReference type="NCBI Taxonomy" id="96803"/>
    <lineage>
        <taxon>Eukaryota</taxon>
        <taxon>Metazoa</taxon>
        <taxon>Ecdysozoa</taxon>
        <taxon>Arthropoda</taxon>
        <taxon>Crustacea</taxon>
        <taxon>Multicrustacea</taxon>
        <taxon>Malacostraca</taxon>
        <taxon>Eumalacostraca</taxon>
        <taxon>Peracarida</taxon>
        <taxon>Isopoda</taxon>
        <taxon>Oniscidea</taxon>
        <taxon>Crinocheta</taxon>
        <taxon>Armadillidiidae</taxon>
        <taxon>Armadillidium</taxon>
    </lineage>
</organism>
<sequence>MLNQVLKDIKEYGDRMKSEKDFKISNNEEKDNGFDFPSKEEDDQPINFPDLTPRVTPTYFSNEYKPQEPSESSRFTGSTGEDPNEPEER</sequence>
<feature type="compositionally biased region" description="Polar residues" evidence="1">
    <location>
        <begin position="69"/>
        <end position="81"/>
    </location>
</feature>
<reference evidence="2 3" key="1">
    <citation type="journal article" date="2019" name="PLoS Biol.">
        <title>Sex chromosomes control vertical transmission of feminizing Wolbachia symbionts in an isopod.</title>
        <authorList>
            <person name="Becking T."/>
            <person name="Chebbi M.A."/>
            <person name="Giraud I."/>
            <person name="Moumen B."/>
            <person name="Laverre T."/>
            <person name="Caubet Y."/>
            <person name="Peccoud J."/>
            <person name="Gilbert C."/>
            <person name="Cordaux R."/>
        </authorList>
    </citation>
    <scope>NUCLEOTIDE SEQUENCE [LARGE SCALE GENOMIC DNA]</scope>
    <source>
        <strain evidence="2">ANa2</strain>
        <tissue evidence="2">Whole body excluding digestive tract and cuticle</tissue>
    </source>
</reference>